<proteinExistence type="predicted"/>
<comment type="caution">
    <text evidence="2">The sequence shown here is derived from an EMBL/GenBank/DDBJ whole genome shotgun (WGS) entry which is preliminary data.</text>
</comment>
<feature type="region of interest" description="Disordered" evidence="1">
    <location>
        <begin position="227"/>
        <end position="246"/>
    </location>
</feature>
<sequence length="372" mass="39244">MGSLPPTTDLILTDRGGVIENTHAIHAAIVSSTGQLLYSVGNPSRLTLARSAAKPAQALAILETGAFDQYNFSAADLALICSSHSSEDRHISRARAMLERIGGGRGGGEALQESDLRCGGHAALSEAVNRSWIKKDFVPGPLCNNCSGKHVGMLAGAVALGADTATYHLPDHPMQVRVRECVADMCGLPADQVKWAVDGCNLPAPACPLRCLARNYALVAEAADVVRREGPEEEEEEDEEEKAPSRAKAMGRIFDAMVSHPEMVAGEGRFCTVLMEAFGDAVIGKLGADACYGVGVRASGRRGALGIAVKIEDGNEEILYAAVAEILEQLQIGTVDMRQKLAAFHHLSRVNTAGAVTGKVSFQFKVRAVSGG</sequence>
<dbReference type="PANTHER" id="PTHR42110">
    <property type="entry name" value="L-ASPARAGINASE, PUTATIVE (AFU_ORTHOLOGUE AFUA_3G11890)-RELATED"/>
    <property type="match status" value="1"/>
</dbReference>
<evidence type="ECO:0008006" key="4">
    <source>
        <dbReference type="Google" id="ProtNLM"/>
    </source>
</evidence>
<dbReference type="Proteomes" id="UP001175001">
    <property type="component" value="Unassembled WGS sequence"/>
</dbReference>
<dbReference type="InterPro" id="IPR010349">
    <property type="entry name" value="Asparaginase_II"/>
</dbReference>
<dbReference type="EMBL" id="JAUJDW010000052">
    <property type="protein sequence ID" value="KAK0647283.1"/>
    <property type="molecule type" value="Genomic_DNA"/>
</dbReference>
<dbReference type="AlphaFoldDB" id="A0AA39Y7B2"/>
<gene>
    <name evidence="2" type="ORF">DIS24_g7887</name>
</gene>
<evidence type="ECO:0000313" key="2">
    <source>
        <dbReference type="EMBL" id="KAK0647283.1"/>
    </source>
</evidence>
<keyword evidence="3" id="KW-1185">Reference proteome</keyword>
<protein>
    <recommendedName>
        <fullName evidence="4">Asparaginase</fullName>
    </recommendedName>
</protein>
<name>A0AA39Y7B2_9PEZI</name>
<evidence type="ECO:0000256" key="1">
    <source>
        <dbReference type="SAM" id="MobiDB-lite"/>
    </source>
</evidence>
<accession>A0AA39Y7B2</accession>
<evidence type="ECO:0000313" key="3">
    <source>
        <dbReference type="Proteomes" id="UP001175001"/>
    </source>
</evidence>
<dbReference type="Pfam" id="PF06089">
    <property type="entry name" value="Asparaginase_II"/>
    <property type="match status" value="1"/>
</dbReference>
<reference evidence="2" key="1">
    <citation type="submission" date="2023-06" db="EMBL/GenBank/DDBJ databases">
        <title>Multi-omics analyses reveal the molecular pathogenesis toolkit of Lasiodiplodia hormozganensis, a cross-kingdom pathogen.</title>
        <authorList>
            <person name="Felix C."/>
            <person name="Meneses R."/>
            <person name="Goncalves M.F.M."/>
            <person name="Tilleman L."/>
            <person name="Duarte A.S."/>
            <person name="Jorrin-Novo J.V."/>
            <person name="Van De Peer Y."/>
            <person name="Deforce D."/>
            <person name="Van Nieuwerburgh F."/>
            <person name="Esteves A.C."/>
            <person name="Alves A."/>
        </authorList>
    </citation>
    <scope>NUCLEOTIDE SEQUENCE</scope>
    <source>
        <strain evidence="2">CBS 339.90</strain>
    </source>
</reference>
<feature type="compositionally biased region" description="Acidic residues" evidence="1">
    <location>
        <begin position="231"/>
        <end position="241"/>
    </location>
</feature>
<organism evidence="2 3">
    <name type="scientific">Lasiodiplodia hormozganensis</name>
    <dbReference type="NCBI Taxonomy" id="869390"/>
    <lineage>
        <taxon>Eukaryota</taxon>
        <taxon>Fungi</taxon>
        <taxon>Dikarya</taxon>
        <taxon>Ascomycota</taxon>
        <taxon>Pezizomycotina</taxon>
        <taxon>Dothideomycetes</taxon>
        <taxon>Dothideomycetes incertae sedis</taxon>
        <taxon>Botryosphaeriales</taxon>
        <taxon>Botryosphaeriaceae</taxon>
        <taxon>Lasiodiplodia</taxon>
    </lineage>
</organism>
<dbReference type="PANTHER" id="PTHR42110:SF1">
    <property type="entry name" value="L-ASPARAGINASE, PUTATIVE (AFU_ORTHOLOGUE AFUA_3G11890)-RELATED"/>
    <property type="match status" value="1"/>
</dbReference>